<accession>A0AAW1MCJ4</accession>
<feature type="compositionally biased region" description="Acidic residues" evidence="1">
    <location>
        <begin position="20"/>
        <end position="36"/>
    </location>
</feature>
<dbReference type="PANTHER" id="PTHR46599">
    <property type="entry name" value="PIGGYBAC TRANSPOSABLE ELEMENT-DERIVED PROTEIN 4"/>
    <property type="match status" value="1"/>
</dbReference>
<name>A0AAW1MCJ4_POPJA</name>
<reference evidence="3 4" key="1">
    <citation type="journal article" date="2024" name="BMC Genomics">
        <title>De novo assembly and annotation of Popillia japonica's genome with initial clues to its potential as an invasive pest.</title>
        <authorList>
            <person name="Cucini C."/>
            <person name="Boschi S."/>
            <person name="Funari R."/>
            <person name="Cardaioli E."/>
            <person name="Iannotti N."/>
            <person name="Marturano G."/>
            <person name="Paoli F."/>
            <person name="Bruttini M."/>
            <person name="Carapelli A."/>
            <person name="Frati F."/>
            <person name="Nardi F."/>
        </authorList>
    </citation>
    <scope>NUCLEOTIDE SEQUENCE [LARGE SCALE GENOMIC DNA]</scope>
    <source>
        <strain evidence="3">DMR45628</strain>
    </source>
</reference>
<dbReference type="AlphaFoldDB" id="A0AAW1MCJ4"/>
<keyword evidence="4" id="KW-1185">Reference proteome</keyword>
<comment type="caution">
    <text evidence="3">The sequence shown here is derived from an EMBL/GenBank/DDBJ whole genome shotgun (WGS) entry which is preliminary data.</text>
</comment>
<gene>
    <name evidence="3" type="ORF">QE152_g8071</name>
</gene>
<evidence type="ECO:0000256" key="1">
    <source>
        <dbReference type="SAM" id="MobiDB-lite"/>
    </source>
</evidence>
<proteinExistence type="predicted"/>
<protein>
    <submittedName>
        <fullName evidence="3">Transposase IS4</fullName>
    </submittedName>
</protein>
<evidence type="ECO:0000313" key="4">
    <source>
        <dbReference type="Proteomes" id="UP001458880"/>
    </source>
</evidence>
<dbReference type="EMBL" id="JASPKY010000062">
    <property type="protein sequence ID" value="KAK9744118.1"/>
    <property type="molecule type" value="Genomic_DNA"/>
</dbReference>
<dbReference type="InterPro" id="IPR029526">
    <property type="entry name" value="PGBD"/>
</dbReference>
<evidence type="ECO:0000259" key="2">
    <source>
        <dbReference type="Pfam" id="PF13843"/>
    </source>
</evidence>
<evidence type="ECO:0000313" key="3">
    <source>
        <dbReference type="EMBL" id="KAK9744118.1"/>
    </source>
</evidence>
<feature type="domain" description="PiggyBac transposable element-derived protein" evidence="2">
    <location>
        <begin position="139"/>
        <end position="270"/>
    </location>
</feature>
<dbReference type="Proteomes" id="UP001458880">
    <property type="component" value="Unassembled WGS sequence"/>
</dbReference>
<dbReference type="PANTHER" id="PTHR46599:SF3">
    <property type="entry name" value="PIGGYBAC TRANSPOSABLE ELEMENT-DERIVED PROTEIN 4"/>
    <property type="match status" value="1"/>
</dbReference>
<feature type="region of interest" description="Disordered" evidence="1">
    <location>
        <begin position="1"/>
        <end position="82"/>
    </location>
</feature>
<sequence length="278" mass="31206">MARRHLTQKELEEIATNIHDDDDMFDMSDQDMDLVDDPNYSPSSDSDDSDNENQSVTNNSAVPSTPNRNPSPSNPTPQSPLSDRVFENRIEILLQAIQLLNLPYQIEYLKILFGAIRLEGNEPTTLSIYCGIVTGSNSWNVKVYVGRDLTGDPTQVASQNVTLNQIQDLLGDGRTLYLDNFYTSVPLGYQLLEQKTHLVGTLRSNREYIPTEVKDARLRKGDLIAKESPEGVTIVKWRDKRDVTMLSTCHLGTKTVVIKSKRQTETTKPKCSLSPCDT</sequence>
<feature type="compositionally biased region" description="Polar residues" evidence="1">
    <location>
        <begin position="52"/>
        <end position="62"/>
    </location>
</feature>
<dbReference type="Pfam" id="PF13843">
    <property type="entry name" value="DDE_Tnp_1_7"/>
    <property type="match status" value="1"/>
</dbReference>
<organism evidence="3 4">
    <name type="scientific">Popillia japonica</name>
    <name type="common">Japanese beetle</name>
    <dbReference type="NCBI Taxonomy" id="7064"/>
    <lineage>
        <taxon>Eukaryota</taxon>
        <taxon>Metazoa</taxon>
        <taxon>Ecdysozoa</taxon>
        <taxon>Arthropoda</taxon>
        <taxon>Hexapoda</taxon>
        <taxon>Insecta</taxon>
        <taxon>Pterygota</taxon>
        <taxon>Neoptera</taxon>
        <taxon>Endopterygota</taxon>
        <taxon>Coleoptera</taxon>
        <taxon>Polyphaga</taxon>
        <taxon>Scarabaeiformia</taxon>
        <taxon>Scarabaeidae</taxon>
        <taxon>Rutelinae</taxon>
        <taxon>Popillia</taxon>
    </lineage>
</organism>